<evidence type="ECO:0000256" key="5">
    <source>
        <dbReference type="ARBA" id="ARBA00022989"/>
    </source>
</evidence>
<evidence type="ECO:0000259" key="8">
    <source>
        <dbReference type="PROSITE" id="PS50850"/>
    </source>
</evidence>
<reference evidence="10" key="1">
    <citation type="journal article" date="2019" name="Int. J. Syst. Evol. Microbiol.">
        <title>The Global Catalogue of Microorganisms (GCM) 10K type strain sequencing project: providing services to taxonomists for standard genome sequencing and annotation.</title>
        <authorList>
            <consortium name="The Broad Institute Genomics Platform"/>
            <consortium name="The Broad Institute Genome Sequencing Center for Infectious Disease"/>
            <person name="Wu L."/>
            <person name="Ma J."/>
        </authorList>
    </citation>
    <scope>NUCLEOTIDE SEQUENCE [LARGE SCALE GENOMIC DNA]</scope>
    <source>
        <strain evidence="10">JCM 10425</strain>
    </source>
</reference>
<dbReference type="CDD" id="cd17321">
    <property type="entry name" value="MFS_MMR_MDR_like"/>
    <property type="match status" value="1"/>
</dbReference>
<feature type="transmembrane region" description="Helical" evidence="7">
    <location>
        <begin position="140"/>
        <end position="163"/>
    </location>
</feature>
<feature type="transmembrane region" description="Helical" evidence="7">
    <location>
        <begin position="416"/>
        <end position="434"/>
    </location>
</feature>
<name>A0ABP3E7G4_9ACTN</name>
<feature type="transmembrane region" description="Helical" evidence="7">
    <location>
        <begin position="293"/>
        <end position="314"/>
    </location>
</feature>
<evidence type="ECO:0000256" key="3">
    <source>
        <dbReference type="ARBA" id="ARBA00022475"/>
    </source>
</evidence>
<gene>
    <name evidence="9" type="ORF">GCM10009539_41190</name>
</gene>
<keyword evidence="3" id="KW-1003">Cell membrane</keyword>
<proteinExistence type="predicted"/>
<dbReference type="SUPFAM" id="SSF103473">
    <property type="entry name" value="MFS general substrate transporter"/>
    <property type="match status" value="1"/>
</dbReference>
<sequence>MRTEIEARARPGLVLGLACAAQAMVGLDTAIVNVAVPSIQRELGVDAGVVQWVVVAYGLLLGGFLLVGGRMTDQVGRRRVFLAGVVVFTVASLVAGAAPRAGLLIAARGVQGFGAALIAPAALSLLAVTFPDGRERVRALGLFGAIGGVAGSFGVVVGGLLAAGPGWRWAFFLNVPVGVVFVAIALMFLAPDRPRDRDTRLDLRGATVVTGGLLLLVWSLHHGSILSWVAALGALGLFARIEARSAHPLVPPSAWRNRALAPAFLTFCALLGFIFLGSLLMQQELGYSPATTGVAWLATTATIFVAAMGGARLAARVPVRALLVTGLSLTVVAALWLTRVSPDSTYVTGLLPAFLLAGVGFGLCGPAIQISALTGVSRSEAGLVSGLVETMREIGGAAGVAVVATVLVAGHGFRWAFALVALVAALALLSTVPGRKTS</sequence>
<keyword evidence="2" id="KW-0813">Transport</keyword>
<evidence type="ECO:0000256" key="2">
    <source>
        <dbReference type="ARBA" id="ARBA00022448"/>
    </source>
</evidence>
<accession>A0ABP3E7G4</accession>
<feature type="transmembrane region" description="Helical" evidence="7">
    <location>
        <begin position="321"/>
        <end position="338"/>
    </location>
</feature>
<feature type="transmembrane region" description="Helical" evidence="7">
    <location>
        <begin position="263"/>
        <end position="281"/>
    </location>
</feature>
<keyword evidence="4 7" id="KW-0812">Transmembrane</keyword>
<dbReference type="Proteomes" id="UP001500967">
    <property type="component" value="Unassembled WGS sequence"/>
</dbReference>
<dbReference type="InterPro" id="IPR011701">
    <property type="entry name" value="MFS"/>
</dbReference>
<dbReference type="EMBL" id="BAAAGX010000016">
    <property type="protein sequence ID" value="GAA0251784.1"/>
    <property type="molecule type" value="Genomic_DNA"/>
</dbReference>
<dbReference type="Gene3D" id="1.20.1720.10">
    <property type="entry name" value="Multidrug resistance protein D"/>
    <property type="match status" value="1"/>
</dbReference>
<dbReference type="PROSITE" id="PS50850">
    <property type="entry name" value="MFS"/>
    <property type="match status" value="1"/>
</dbReference>
<comment type="caution">
    <text evidence="9">The sequence shown here is derived from an EMBL/GenBank/DDBJ whole genome shotgun (WGS) entry which is preliminary data.</text>
</comment>
<evidence type="ECO:0000256" key="4">
    <source>
        <dbReference type="ARBA" id="ARBA00022692"/>
    </source>
</evidence>
<comment type="subcellular location">
    <subcellularLocation>
        <location evidence="1">Cell membrane</location>
        <topology evidence="1">Multi-pass membrane protein</topology>
    </subcellularLocation>
</comment>
<feature type="transmembrane region" description="Helical" evidence="7">
    <location>
        <begin position="110"/>
        <end position="128"/>
    </location>
</feature>
<evidence type="ECO:0000313" key="9">
    <source>
        <dbReference type="EMBL" id="GAA0251784.1"/>
    </source>
</evidence>
<evidence type="ECO:0000313" key="10">
    <source>
        <dbReference type="Proteomes" id="UP001500967"/>
    </source>
</evidence>
<organism evidence="9 10">
    <name type="scientific">Cryptosporangium japonicum</name>
    <dbReference type="NCBI Taxonomy" id="80872"/>
    <lineage>
        <taxon>Bacteria</taxon>
        <taxon>Bacillati</taxon>
        <taxon>Actinomycetota</taxon>
        <taxon>Actinomycetes</taxon>
        <taxon>Cryptosporangiales</taxon>
        <taxon>Cryptosporangiaceae</taxon>
        <taxon>Cryptosporangium</taxon>
    </lineage>
</organism>
<dbReference type="PANTHER" id="PTHR42718">
    <property type="entry name" value="MAJOR FACILITATOR SUPERFAMILY MULTIDRUG TRANSPORTER MFSC"/>
    <property type="match status" value="1"/>
</dbReference>
<evidence type="ECO:0000256" key="7">
    <source>
        <dbReference type="SAM" id="Phobius"/>
    </source>
</evidence>
<dbReference type="PANTHER" id="PTHR42718:SF46">
    <property type="entry name" value="BLR6921 PROTEIN"/>
    <property type="match status" value="1"/>
</dbReference>
<dbReference type="InterPro" id="IPR036259">
    <property type="entry name" value="MFS_trans_sf"/>
</dbReference>
<keyword evidence="5 7" id="KW-1133">Transmembrane helix</keyword>
<feature type="transmembrane region" description="Helical" evidence="7">
    <location>
        <begin position="80"/>
        <end position="98"/>
    </location>
</feature>
<feature type="domain" description="Major facilitator superfamily (MFS) profile" evidence="8">
    <location>
        <begin position="14"/>
        <end position="436"/>
    </location>
</feature>
<keyword evidence="6 7" id="KW-0472">Membrane</keyword>
<feature type="transmembrane region" description="Helical" evidence="7">
    <location>
        <begin position="48"/>
        <end position="68"/>
    </location>
</feature>
<dbReference type="InterPro" id="IPR020846">
    <property type="entry name" value="MFS_dom"/>
</dbReference>
<dbReference type="Gene3D" id="1.20.1250.20">
    <property type="entry name" value="MFS general substrate transporter like domains"/>
    <property type="match status" value="1"/>
</dbReference>
<feature type="transmembrane region" description="Helical" evidence="7">
    <location>
        <begin position="394"/>
        <end position="410"/>
    </location>
</feature>
<dbReference type="Pfam" id="PF07690">
    <property type="entry name" value="MFS_1"/>
    <property type="match status" value="1"/>
</dbReference>
<feature type="transmembrane region" description="Helical" evidence="7">
    <location>
        <begin position="350"/>
        <end position="373"/>
    </location>
</feature>
<feature type="transmembrane region" description="Helical" evidence="7">
    <location>
        <begin position="12"/>
        <end position="36"/>
    </location>
</feature>
<feature type="transmembrane region" description="Helical" evidence="7">
    <location>
        <begin position="169"/>
        <end position="189"/>
    </location>
</feature>
<evidence type="ECO:0000256" key="1">
    <source>
        <dbReference type="ARBA" id="ARBA00004651"/>
    </source>
</evidence>
<protein>
    <submittedName>
        <fullName evidence="9">DHA2 family efflux MFS transporter permease subunit</fullName>
    </submittedName>
</protein>
<evidence type="ECO:0000256" key="6">
    <source>
        <dbReference type="ARBA" id="ARBA00023136"/>
    </source>
</evidence>
<dbReference type="RefSeq" id="WP_344650490.1">
    <property type="nucleotide sequence ID" value="NZ_BAAAGX010000016.1"/>
</dbReference>
<keyword evidence="10" id="KW-1185">Reference proteome</keyword>